<dbReference type="AlphaFoldDB" id="A0A3M7RSW9"/>
<evidence type="ECO:0000256" key="2">
    <source>
        <dbReference type="ARBA" id="ARBA00004496"/>
    </source>
</evidence>
<dbReference type="Proteomes" id="UP000276133">
    <property type="component" value="Unassembled WGS sequence"/>
</dbReference>
<reference evidence="9 10" key="1">
    <citation type="journal article" date="2018" name="Sci. Rep.">
        <title>Genomic signatures of local adaptation to the degree of environmental predictability in rotifers.</title>
        <authorList>
            <person name="Franch-Gras L."/>
            <person name="Hahn C."/>
            <person name="Garcia-Roger E.M."/>
            <person name="Carmona M.J."/>
            <person name="Serra M."/>
            <person name="Gomez A."/>
        </authorList>
    </citation>
    <scope>NUCLEOTIDE SEQUENCE [LARGE SCALE GENOMIC DNA]</scope>
    <source>
        <strain evidence="9">HYR1</strain>
    </source>
</reference>
<keyword evidence="5 8" id="KW-1133">Transmembrane helix</keyword>
<feature type="transmembrane region" description="Helical" evidence="8">
    <location>
        <begin position="7"/>
        <end position="31"/>
    </location>
</feature>
<dbReference type="InterPro" id="IPR037661">
    <property type="entry name" value="TMEM196"/>
</dbReference>
<evidence type="ECO:0000256" key="7">
    <source>
        <dbReference type="ARBA" id="ARBA00044525"/>
    </source>
</evidence>
<accession>A0A3M7RSW9</accession>
<dbReference type="GO" id="GO:0016020">
    <property type="term" value="C:membrane"/>
    <property type="evidence" value="ECO:0007669"/>
    <property type="project" value="UniProtKB-SubCell"/>
</dbReference>
<dbReference type="PANTHER" id="PTHR28681:SF1">
    <property type="entry name" value="TRANSMEMBRANE PROTEIN 196"/>
    <property type="match status" value="1"/>
</dbReference>
<name>A0A3M7RSW9_BRAPC</name>
<keyword evidence="4 8" id="KW-0812">Transmembrane</keyword>
<dbReference type="OrthoDB" id="10016951at2759"/>
<keyword evidence="6 8" id="KW-0472">Membrane</keyword>
<evidence type="ECO:0000256" key="1">
    <source>
        <dbReference type="ARBA" id="ARBA00004141"/>
    </source>
</evidence>
<keyword evidence="3" id="KW-0963">Cytoplasm</keyword>
<organism evidence="9 10">
    <name type="scientific">Brachionus plicatilis</name>
    <name type="common">Marine rotifer</name>
    <name type="synonym">Brachionus muelleri</name>
    <dbReference type="NCBI Taxonomy" id="10195"/>
    <lineage>
        <taxon>Eukaryota</taxon>
        <taxon>Metazoa</taxon>
        <taxon>Spiralia</taxon>
        <taxon>Gnathifera</taxon>
        <taxon>Rotifera</taxon>
        <taxon>Eurotatoria</taxon>
        <taxon>Monogononta</taxon>
        <taxon>Pseudotrocha</taxon>
        <taxon>Ploima</taxon>
        <taxon>Brachionidae</taxon>
        <taxon>Brachionus</taxon>
    </lineage>
</organism>
<evidence type="ECO:0000256" key="6">
    <source>
        <dbReference type="ARBA" id="ARBA00023136"/>
    </source>
</evidence>
<dbReference type="PANTHER" id="PTHR28681">
    <property type="entry name" value="TRANSMEMBRANE PROTEIN 196"/>
    <property type="match status" value="1"/>
</dbReference>
<dbReference type="EMBL" id="REGN01002743">
    <property type="protein sequence ID" value="RNA26407.1"/>
    <property type="molecule type" value="Genomic_DNA"/>
</dbReference>
<gene>
    <name evidence="9" type="ORF">BpHYR1_028755</name>
</gene>
<feature type="transmembrane region" description="Helical" evidence="8">
    <location>
        <begin position="111"/>
        <end position="135"/>
    </location>
</feature>
<comment type="subcellular location">
    <subcellularLocation>
        <location evidence="2">Cytoplasm</location>
    </subcellularLocation>
    <subcellularLocation>
        <location evidence="1">Membrane</location>
        <topology evidence="1">Multi-pass membrane protein</topology>
    </subcellularLocation>
</comment>
<evidence type="ECO:0000256" key="4">
    <source>
        <dbReference type="ARBA" id="ARBA00022692"/>
    </source>
</evidence>
<proteinExistence type="predicted"/>
<evidence type="ECO:0000313" key="9">
    <source>
        <dbReference type="EMBL" id="RNA26407.1"/>
    </source>
</evidence>
<evidence type="ECO:0000256" key="8">
    <source>
        <dbReference type="SAM" id="Phobius"/>
    </source>
</evidence>
<evidence type="ECO:0000256" key="3">
    <source>
        <dbReference type="ARBA" id="ARBA00022490"/>
    </source>
</evidence>
<comment type="caution">
    <text evidence="9">The sequence shown here is derived from an EMBL/GenBank/DDBJ whole genome shotgun (WGS) entry which is preliminary data.</text>
</comment>
<evidence type="ECO:0000256" key="5">
    <source>
        <dbReference type="ARBA" id="ARBA00022989"/>
    </source>
</evidence>
<feature type="transmembrane region" description="Helical" evidence="8">
    <location>
        <begin position="67"/>
        <end position="91"/>
    </location>
</feature>
<keyword evidence="10" id="KW-1185">Reference proteome</keyword>
<evidence type="ECO:0000313" key="10">
    <source>
        <dbReference type="Proteomes" id="UP000276133"/>
    </source>
</evidence>
<protein>
    <recommendedName>
        <fullName evidence="7">Transmembrane protein 196</fullName>
    </recommendedName>
</protein>
<dbReference type="GO" id="GO:0005737">
    <property type="term" value="C:cytoplasm"/>
    <property type="evidence" value="ECO:0007669"/>
    <property type="project" value="UniProtKB-SubCell"/>
</dbReference>
<feature type="transmembrane region" description="Helical" evidence="8">
    <location>
        <begin position="43"/>
        <end position="60"/>
    </location>
</feature>
<sequence>MLGKIIFVIIISSVHIFLGLTNIIIGIMSSIRTLVWMAHNISPIWSGILYIMCGVCGLTMCKQRSQYTILCFAASNSMTLIASVVNMQFLRFGLVNHTTLGKIFQKEDKDILLIIGLVINGVEFINCLVSLVVSAKLNHDAKNNRFKTNRKEGAFFVQIVSDKDIVVVQSKPNKNQNGLFNAQTISYLIKNNLPRTSVNIV</sequence>